<dbReference type="EMBL" id="KZ824987">
    <property type="protein sequence ID" value="RAH65957.1"/>
    <property type="molecule type" value="Genomic_DNA"/>
</dbReference>
<reference evidence="1" key="1">
    <citation type="submission" date="2018-02" db="EMBL/GenBank/DDBJ databases">
        <title>The genomes of Aspergillus section Nigri reveals drivers in fungal speciation.</title>
        <authorList>
            <consortium name="DOE Joint Genome Institute"/>
            <person name="Vesth T.C."/>
            <person name="Nybo J."/>
            <person name="Theobald S."/>
            <person name="Brandl J."/>
            <person name="Frisvad J.C."/>
            <person name="Nielsen K.F."/>
            <person name="Lyhne E.K."/>
            <person name="Kogle M.E."/>
            <person name="Kuo A."/>
            <person name="Riley R."/>
            <person name="Clum A."/>
            <person name="Nolan M."/>
            <person name="Lipzen A."/>
            <person name="Salamov A."/>
            <person name="Henrissat B."/>
            <person name="Wiebenga A."/>
            <person name="De vries R.P."/>
            <person name="Grigoriev I.V."/>
            <person name="Mortensen U.H."/>
            <person name="Andersen M.R."/>
            <person name="Baker S.E."/>
        </authorList>
    </citation>
    <scope>NUCLEOTIDE SEQUENCE</scope>
    <source>
        <strain evidence="1">CBS 121060</strain>
    </source>
</reference>
<organism evidence="1 2">
    <name type="scientific">Aspergillus aculeatinus CBS 121060</name>
    <dbReference type="NCBI Taxonomy" id="1448322"/>
    <lineage>
        <taxon>Eukaryota</taxon>
        <taxon>Fungi</taxon>
        <taxon>Dikarya</taxon>
        <taxon>Ascomycota</taxon>
        <taxon>Pezizomycotina</taxon>
        <taxon>Eurotiomycetes</taxon>
        <taxon>Eurotiomycetidae</taxon>
        <taxon>Eurotiales</taxon>
        <taxon>Aspergillaceae</taxon>
        <taxon>Aspergillus</taxon>
        <taxon>Aspergillus subgen. Circumdati</taxon>
    </lineage>
</organism>
<dbReference type="Proteomes" id="UP000249661">
    <property type="component" value="Unassembled WGS sequence"/>
</dbReference>
<sequence length="290" mass="32052">MLSSPSSHKPNPLHRRCWLDKAASSLGLHSASFRPISAVLPELACWQATLHRCRCLPPTTSTCIHSSSLSVKMGPTKPILYPLTTPKTMNFPSELRERTFTTCLDMDGSCSVEKRGDEDNDIAITPPPAYTEFLNTFNPIFSSPTSSRANFSKYMMDKPRPSPVSPPSSTTSTTFPSSYSSRGSSLTVPPQAPTPPYSAKSPIQIQRMRLPPPYVYTPVSESPRSAHPLRSPYSPSDYWHIRPLDSPASDSGNSFSVRHVVTTTVTYKRAPQLEPPPQGKRRRNGNHRNA</sequence>
<keyword evidence="2" id="KW-1185">Reference proteome</keyword>
<gene>
    <name evidence="1" type="ORF">BO66DRAFT_191562</name>
</gene>
<evidence type="ECO:0000313" key="2">
    <source>
        <dbReference type="Proteomes" id="UP000249661"/>
    </source>
</evidence>
<name>A0ACD1GXT7_9EURO</name>
<proteinExistence type="predicted"/>
<protein>
    <submittedName>
        <fullName evidence="1">Uncharacterized protein</fullName>
    </submittedName>
</protein>
<accession>A0ACD1GXT7</accession>
<evidence type="ECO:0000313" key="1">
    <source>
        <dbReference type="EMBL" id="RAH65957.1"/>
    </source>
</evidence>